<dbReference type="PROSITE" id="PS50977">
    <property type="entry name" value="HTH_TETR_2"/>
    <property type="match status" value="1"/>
</dbReference>
<evidence type="ECO:0000313" key="7">
    <source>
        <dbReference type="Proteomes" id="UP000824220"/>
    </source>
</evidence>
<gene>
    <name evidence="6" type="ORF">H9800_05635</name>
</gene>
<dbReference type="InterPro" id="IPR050109">
    <property type="entry name" value="HTH-type_TetR-like_transc_reg"/>
</dbReference>
<feature type="domain" description="HTH tetR-type" evidence="5">
    <location>
        <begin position="11"/>
        <end position="69"/>
    </location>
</feature>
<keyword evidence="1" id="KW-0805">Transcription regulation</keyword>
<evidence type="ECO:0000259" key="5">
    <source>
        <dbReference type="PROSITE" id="PS50977"/>
    </source>
</evidence>
<comment type="caution">
    <text evidence="6">The sequence shown here is derived from an EMBL/GenBank/DDBJ whole genome shotgun (WGS) entry which is preliminary data.</text>
</comment>
<proteinExistence type="predicted"/>
<dbReference type="InterPro" id="IPR001647">
    <property type="entry name" value="HTH_TetR"/>
</dbReference>
<dbReference type="PANTHER" id="PTHR30055">
    <property type="entry name" value="HTH-TYPE TRANSCRIPTIONAL REGULATOR RUTR"/>
    <property type="match status" value="1"/>
</dbReference>
<dbReference type="SUPFAM" id="SSF46689">
    <property type="entry name" value="Homeodomain-like"/>
    <property type="match status" value="1"/>
</dbReference>
<dbReference type="Pfam" id="PF00440">
    <property type="entry name" value="TetR_N"/>
    <property type="match status" value="1"/>
</dbReference>
<dbReference type="PANTHER" id="PTHR30055:SF234">
    <property type="entry name" value="HTH-TYPE TRANSCRIPTIONAL REGULATOR BETI"/>
    <property type="match status" value="1"/>
</dbReference>
<evidence type="ECO:0000256" key="1">
    <source>
        <dbReference type="ARBA" id="ARBA00023015"/>
    </source>
</evidence>
<evidence type="ECO:0000256" key="2">
    <source>
        <dbReference type="ARBA" id="ARBA00023125"/>
    </source>
</evidence>
<organism evidence="6 7">
    <name type="scientific">Candidatus Microbacterium stercoravium</name>
    <dbReference type="NCBI Taxonomy" id="2838697"/>
    <lineage>
        <taxon>Bacteria</taxon>
        <taxon>Bacillati</taxon>
        <taxon>Actinomycetota</taxon>
        <taxon>Actinomycetes</taxon>
        <taxon>Micrococcales</taxon>
        <taxon>Microbacteriaceae</taxon>
        <taxon>Microbacterium</taxon>
    </lineage>
</organism>
<evidence type="ECO:0000256" key="3">
    <source>
        <dbReference type="ARBA" id="ARBA00023163"/>
    </source>
</evidence>
<dbReference type="GO" id="GO:0000976">
    <property type="term" value="F:transcription cis-regulatory region binding"/>
    <property type="evidence" value="ECO:0007669"/>
    <property type="project" value="TreeGrafter"/>
</dbReference>
<dbReference type="Proteomes" id="UP000824220">
    <property type="component" value="Unassembled WGS sequence"/>
</dbReference>
<keyword evidence="3" id="KW-0804">Transcription</keyword>
<accession>A0A9D2H6R4</accession>
<protein>
    <submittedName>
        <fullName evidence="6">TetR/AcrR family transcriptional regulator</fullName>
    </submittedName>
</protein>
<dbReference type="InterPro" id="IPR009057">
    <property type="entry name" value="Homeodomain-like_sf"/>
</dbReference>
<keyword evidence="2 4" id="KW-0238">DNA-binding</keyword>
<name>A0A9D2H6R4_9MICO</name>
<reference evidence="6" key="1">
    <citation type="journal article" date="2021" name="PeerJ">
        <title>Extensive microbial diversity within the chicken gut microbiome revealed by metagenomics and culture.</title>
        <authorList>
            <person name="Gilroy R."/>
            <person name="Ravi A."/>
            <person name="Getino M."/>
            <person name="Pursley I."/>
            <person name="Horton D.L."/>
            <person name="Alikhan N.F."/>
            <person name="Baker D."/>
            <person name="Gharbi K."/>
            <person name="Hall N."/>
            <person name="Watson M."/>
            <person name="Adriaenssens E.M."/>
            <person name="Foster-Nyarko E."/>
            <person name="Jarju S."/>
            <person name="Secka A."/>
            <person name="Antonio M."/>
            <person name="Oren A."/>
            <person name="Chaudhuri R.R."/>
            <person name="La Ragione R."/>
            <person name="Hildebrand F."/>
            <person name="Pallen M.J."/>
        </authorList>
    </citation>
    <scope>NUCLEOTIDE SEQUENCE</scope>
    <source>
        <strain evidence="6">ChiHjej8B7-3636</strain>
    </source>
</reference>
<sequence>MTTSVRRRDAVANRQALLDAAARVLREKPQASMDLIAADAGLTRRAVYGHFPSRDALLGELLDRGAAQISSAIADIRDDDPARHMARLARAIWLAIADVKLVAQMLVSGPLEKAVGRAVAPIRRALRDVVDRGCADDSFRQDVGAAVIARLIEQAALGVLDVAVERGISDEDAQRLLGATALGIAGLDWHDARVALDAVSPPHTNGDAG</sequence>
<dbReference type="AlphaFoldDB" id="A0A9D2H6R4"/>
<evidence type="ECO:0000256" key="4">
    <source>
        <dbReference type="PROSITE-ProRule" id="PRU00335"/>
    </source>
</evidence>
<reference evidence="6" key="2">
    <citation type="submission" date="2021-04" db="EMBL/GenBank/DDBJ databases">
        <authorList>
            <person name="Gilroy R."/>
        </authorList>
    </citation>
    <scope>NUCLEOTIDE SEQUENCE</scope>
    <source>
        <strain evidence="6">ChiHjej8B7-3636</strain>
    </source>
</reference>
<dbReference type="GO" id="GO:0003700">
    <property type="term" value="F:DNA-binding transcription factor activity"/>
    <property type="evidence" value="ECO:0007669"/>
    <property type="project" value="TreeGrafter"/>
</dbReference>
<evidence type="ECO:0000313" key="6">
    <source>
        <dbReference type="EMBL" id="HJA04325.1"/>
    </source>
</evidence>
<dbReference type="Gene3D" id="1.10.357.10">
    <property type="entry name" value="Tetracycline Repressor, domain 2"/>
    <property type="match status" value="1"/>
</dbReference>
<dbReference type="EMBL" id="DXAM01000080">
    <property type="protein sequence ID" value="HJA04325.1"/>
    <property type="molecule type" value="Genomic_DNA"/>
</dbReference>
<feature type="DNA-binding region" description="H-T-H motif" evidence="4">
    <location>
        <begin position="32"/>
        <end position="51"/>
    </location>
</feature>